<dbReference type="InterPro" id="IPR025827">
    <property type="entry name" value="Zn_ribbon_recom_dom"/>
</dbReference>
<dbReference type="PANTHER" id="PTHR30461:SF23">
    <property type="entry name" value="DNA RECOMBINASE-RELATED"/>
    <property type="match status" value="1"/>
</dbReference>
<dbReference type="InterPro" id="IPR006119">
    <property type="entry name" value="Resolv_N"/>
</dbReference>
<evidence type="ECO:0000313" key="3">
    <source>
        <dbReference type="EMBL" id="GAA3698543.1"/>
    </source>
</evidence>
<name>A0ABP7CZ66_9SPHN</name>
<gene>
    <name evidence="3" type="ORF">GCM10022268_06140</name>
</gene>
<dbReference type="RefSeq" id="WP_344691894.1">
    <property type="nucleotide sequence ID" value="NZ_BAABBF010000001.1"/>
</dbReference>
<dbReference type="SUPFAM" id="SSF53041">
    <property type="entry name" value="Resolvase-like"/>
    <property type="match status" value="1"/>
</dbReference>
<dbReference type="Pfam" id="PF13408">
    <property type="entry name" value="Zn_ribbon_recom"/>
    <property type="match status" value="1"/>
</dbReference>
<feature type="domain" description="Recombinase" evidence="2">
    <location>
        <begin position="162"/>
        <end position="290"/>
    </location>
</feature>
<evidence type="ECO:0000259" key="1">
    <source>
        <dbReference type="PROSITE" id="PS51736"/>
    </source>
</evidence>
<keyword evidence="4" id="KW-1185">Reference proteome</keyword>
<organism evidence="3 4">
    <name type="scientific">Sphingomonas cynarae</name>
    <dbReference type="NCBI Taxonomy" id="930197"/>
    <lineage>
        <taxon>Bacteria</taxon>
        <taxon>Pseudomonadati</taxon>
        <taxon>Pseudomonadota</taxon>
        <taxon>Alphaproteobacteria</taxon>
        <taxon>Sphingomonadales</taxon>
        <taxon>Sphingomonadaceae</taxon>
        <taxon>Sphingomonas</taxon>
    </lineage>
</organism>
<accession>A0ABP7CZ66</accession>
<protein>
    <submittedName>
        <fullName evidence="3">Recombinase family protein</fullName>
    </submittedName>
</protein>
<dbReference type="PROSITE" id="PS51737">
    <property type="entry name" value="RECOMBINASE_DNA_BIND"/>
    <property type="match status" value="1"/>
</dbReference>
<comment type="caution">
    <text evidence="3">The sequence shown here is derived from an EMBL/GenBank/DDBJ whole genome shotgun (WGS) entry which is preliminary data.</text>
</comment>
<feature type="domain" description="Resolvase/invertase-type recombinase catalytic" evidence="1">
    <location>
        <begin position="6"/>
        <end position="157"/>
    </location>
</feature>
<dbReference type="InterPro" id="IPR011109">
    <property type="entry name" value="DNA_bind_recombinase_dom"/>
</dbReference>
<evidence type="ECO:0000259" key="2">
    <source>
        <dbReference type="PROSITE" id="PS51737"/>
    </source>
</evidence>
<dbReference type="Proteomes" id="UP001500523">
    <property type="component" value="Unassembled WGS sequence"/>
</dbReference>
<proteinExistence type="predicted"/>
<dbReference type="CDD" id="cd00338">
    <property type="entry name" value="Ser_Recombinase"/>
    <property type="match status" value="1"/>
</dbReference>
<dbReference type="Gene3D" id="3.90.1750.20">
    <property type="entry name" value="Putative Large Serine Recombinase, Chain B, Domain 2"/>
    <property type="match status" value="1"/>
</dbReference>
<evidence type="ECO:0000313" key="4">
    <source>
        <dbReference type="Proteomes" id="UP001500523"/>
    </source>
</evidence>
<dbReference type="InterPro" id="IPR038109">
    <property type="entry name" value="DNA_bind_recomb_sf"/>
</dbReference>
<dbReference type="InterPro" id="IPR050639">
    <property type="entry name" value="SSR_resolvase"/>
</dbReference>
<dbReference type="Gene3D" id="3.40.50.1390">
    <property type="entry name" value="Resolvase, N-terminal catalytic domain"/>
    <property type="match status" value="1"/>
</dbReference>
<reference evidence="4" key="1">
    <citation type="journal article" date="2019" name="Int. J. Syst. Evol. Microbiol.">
        <title>The Global Catalogue of Microorganisms (GCM) 10K type strain sequencing project: providing services to taxonomists for standard genome sequencing and annotation.</title>
        <authorList>
            <consortium name="The Broad Institute Genomics Platform"/>
            <consortium name="The Broad Institute Genome Sequencing Center for Infectious Disease"/>
            <person name="Wu L."/>
            <person name="Ma J."/>
        </authorList>
    </citation>
    <scope>NUCLEOTIDE SEQUENCE [LARGE SCALE GENOMIC DNA]</scope>
    <source>
        <strain evidence="4">JCM 17498</strain>
    </source>
</reference>
<dbReference type="PROSITE" id="PS51736">
    <property type="entry name" value="RECOMBINASES_3"/>
    <property type="match status" value="1"/>
</dbReference>
<dbReference type="Pfam" id="PF07508">
    <property type="entry name" value="Recombinase"/>
    <property type="match status" value="1"/>
</dbReference>
<sequence>MSRPKRAYGYVRVSSDDEGGNNASIAAQIAAIQSRAERDNVQIIAIFEELNVSGRKLHRRQFDAMVAKATSQERPVDIIYVYALSRYARRLLTQVVSDHKLEQAGVRVISLTEDFADDANGRVMRGMIGVMNEKYAIDASIFTRRDRRGNAQAGYFNGGPVPFGYQARTVAVEGRKERRKLFLVEEEAAIVALIYDLARTGLHGTPMGTRSIAEHLNALGYRLRGRPFYHSNVDGILTRQHYAGYYLDRTADSAGRKPSIDESIVVPCPQIVSPDIIAEVAARRAKAAPRVTPPRITNGPTLLTGILRCGAPDCAAGMTIRTGKSGQYVYYACNAKLTAGAGRCGTRAIRQDELDAIVLSVLTDRILERERLIELLHAVLERSDAADIQRLENLDRVRREKVAAETRMRRLLEMVEEGLMSPKDTMFAERLAQHRQNIAQLDATERSLSLQLARGSRRIDQDTVARFGKAICEHLKGDNPALRKAYVRLLIDSVSVSNDAIYIQGSKAALESAVVRSGNAAMTMVPGFDRKWCRLQDSNL</sequence>
<dbReference type="EMBL" id="BAABBF010000001">
    <property type="protein sequence ID" value="GAA3698543.1"/>
    <property type="molecule type" value="Genomic_DNA"/>
</dbReference>
<dbReference type="PANTHER" id="PTHR30461">
    <property type="entry name" value="DNA-INVERTASE FROM LAMBDOID PROPHAGE"/>
    <property type="match status" value="1"/>
</dbReference>
<dbReference type="InterPro" id="IPR036162">
    <property type="entry name" value="Resolvase-like_N_sf"/>
</dbReference>
<dbReference type="SMART" id="SM00857">
    <property type="entry name" value="Resolvase"/>
    <property type="match status" value="1"/>
</dbReference>
<dbReference type="Pfam" id="PF00239">
    <property type="entry name" value="Resolvase"/>
    <property type="match status" value="1"/>
</dbReference>